<name>A0AAD9KKR7_RIDPI</name>
<keyword evidence="2" id="KW-0812">Transmembrane</keyword>
<comment type="caution">
    <text evidence="1">Lacks conserved residue(s) required for the propagation of feature annotation.</text>
</comment>
<feature type="disulfide bond" evidence="1">
    <location>
        <begin position="368"/>
        <end position="377"/>
    </location>
</feature>
<dbReference type="PANTHER" id="PTHR24046">
    <property type="entry name" value="SIGNAL PEPTIDE, CUB AND EGF-LIKE DOMAIN-CONTAINING"/>
    <property type="match status" value="1"/>
</dbReference>
<comment type="caution">
    <text evidence="5">The sequence shown here is derived from an EMBL/GenBank/DDBJ whole genome shotgun (WGS) entry which is preliminary data.</text>
</comment>
<dbReference type="InterPro" id="IPR000742">
    <property type="entry name" value="EGF"/>
</dbReference>
<feature type="disulfide bond" evidence="1">
    <location>
        <begin position="349"/>
        <end position="366"/>
    </location>
</feature>
<evidence type="ECO:0000313" key="6">
    <source>
        <dbReference type="Proteomes" id="UP001209878"/>
    </source>
</evidence>
<keyword evidence="6" id="KW-1185">Reference proteome</keyword>
<keyword evidence="1" id="KW-0245">EGF-like domain</keyword>
<dbReference type="GO" id="GO:0009986">
    <property type="term" value="C:cell surface"/>
    <property type="evidence" value="ECO:0007669"/>
    <property type="project" value="TreeGrafter"/>
</dbReference>
<dbReference type="SUPFAM" id="SSF57184">
    <property type="entry name" value="Growth factor receptor domain"/>
    <property type="match status" value="1"/>
</dbReference>
<dbReference type="InterPro" id="IPR000082">
    <property type="entry name" value="SEA_dom"/>
</dbReference>
<dbReference type="GO" id="GO:0007165">
    <property type="term" value="P:signal transduction"/>
    <property type="evidence" value="ECO:0007669"/>
    <property type="project" value="TreeGrafter"/>
</dbReference>
<accession>A0AAD9KKR7</accession>
<protein>
    <submittedName>
        <fullName evidence="5">Uncharacterized protein</fullName>
    </submittedName>
</protein>
<reference evidence="5" key="1">
    <citation type="journal article" date="2023" name="Mol. Biol. Evol.">
        <title>Third-Generation Sequencing Reveals the Adaptive Role of the Epigenome in Three Deep-Sea Polychaetes.</title>
        <authorList>
            <person name="Perez M."/>
            <person name="Aroh O."/>
            <person name="Sun Y."/>
            <person name="Lan Y."/>
            <person name="Juniper S.K."/>
            <person name="Young C.R."/>
            <person name="Angers B."/>
            <person name="Qian P.Y."/>
        </authorList>
    </citation>
    <scope>NUCLEOTIDE SEQUENCE</scope>
    <source>
        <strain evidence="5">R07B-5</strain>
    </source>
</reference>
<dbReference type="Pfam" id="PF01390">
    <property type="entry name" value="SEA"/>
    <property type="match status" value="1"/>
</dbReference>
<sequence length="516" mass="56945">MYQPILEPDNNTVCLPCGTENGVDLGTKQEGSTNKSQCLPYCGAGMEVGENNTCVVCQQGFYKVNASEETRFDRCTMCPEKLITEGTGATQADNCTRGNCSAGHKTEGKDCKPCPLGTYQSKKWQDNCTPCPRGRTTKTNQSTSETDCSVVIGQTRFTFSLTLGIVWKSEYFDPNSREYHDLKMNLEKSMAYLFAKKLGDIYKDEEGKKPKLLALSEGSVVAALDSHFVTTKHSKTEVENTVKDTLTIEVKSGKLPVPPGETFAPLMTVKTSLPQVAFIPDYATTCKEGKQLNKDATACEPCPVGYYQPNAGEYLCYKCPSGYSTVGEGKEYPKQISCKDLCTPELKYCQNGGSCAFDSYGQRPLCSCREHYSGERCEKREDVYATSDVLLITFLVIGLVGLLLLIMLIAASFGYRKRMRERKKKARENYGQELLERVPNMTRALPPGSVFGGDSQIDPLRRTVRPQAQPAPPFVFFNDDVSGTVGPIKYPVFQRVGENSSVFQGRVVGQGNDSEQ</sequence>
<evidence type="ECO:0000256" key="2">
    <source>
        <dbReference type="SAM" id="Phobius"/>
    </source>
</evidence>
<dbReference type="PROSITE" id="PS50024">
    <property type="entry name" value="SEA"/>
    <property type="match status" value="1"/>
</dbReference>
<dbReference type="PROSITE" id="PS00022">
    <property type="entry name" value="EGF_1"/>
    <property type="match status" value="1"/>
</dbReference>
<dbReference type="Proteomes" id="UP001209878">
    <property type="component" value="Unassembled WGS sequence"/>
</dbReference>
<dbReference type="InterPro" id="IPR011641">
    <property type="entry name" value="Tyr-kin_ephrin_A/B_rcpt-like"/>
</dbReference>
<dbReference type="SMART" id="SM01411">
    <property type="entry name" value="Ephrin_rec_like"/>
    <property type="match status" value="3"/>
</dbReference>
<evidence type="ECO:0000256" key="1">
    <source>
        <dbReference type="PROSITE-ProRule" id="PRU00076"/>
    </source>
</evidence>
<dbReference type="InterPro" id="IPR052071">
    <property type="entry name" value="SCUB_EGF-like_domain"/>
</dbReference>
<dbReference type="SUPFAM" id="SSF57196">
    <property type="entry name" value="EGF/Laminin"/>
    <property type="match status" value="1"/>
</dbReference>
<evidence type="ECO:0000259" key="3">
    <source>
        <dbReference type="PROSITE" id="PS50024"/>
    </source>
</evidence>
<dbReference type="Gene3D" id="2.10.50.10">
    <property type="entry name" value="Tumor Necrosis Factor Receptor, subunit A, domain 2"/>
    <property type="match status" value="3"/>
</dbReference>
<dbReference type="EMBL" id="JAODUO010000907">
    <property type="protein sequence ID" value="KAK2173061.1"/>
    <property type="molecule type" value="Genomic_DNA"/>
</dbReference>
<evidence type="ECO:0000259" key="4">
    <source>
        <dbReference type="PROSITE" id="PS50026"/>
    </source>
</evidence>
<organism evidence="5 6">
    <name type="scientific">Ridgeia piscesae</name>
    <name type="common">Tubeworm</name>
    <dbReference type="NCBI Taxonomy" id="27915"/>
    <lineage>
        <taxon>Eukaryota</taxon>
        <taxon>Metazoa</taxon>
        <taxon>Spiralia</taxon>
        <taxon>Lophotrochozoa</taxon>
        <taxon>Annelida</taxon>
        <taxon>Polychaeta</taxon>
        <taxon>Sedentaria</taxon>
        <taxon>Canalipalpata</taxon>
        <taxon>Sabellida</taxon>
        <taxon>Siboglinidae</taxon>
        <taxon>Ridgeia</taxon>
    </lineage>
</organism>
<feature type="domain" description="SEA" evidence="3">
    <location>
        <begin position="151"/>
        <end position="269"/>
    </location>
</feature>
<evidence type="ECO:0000313" key="5">
    <source>
        <dbReference type="EMBL" id="KAK2173061.1"/>
    </source>
</evidence>
<keyword evidence="2" id="KW-0472">Membrane</keyword>
<dbReference type="PROSITE" id="PS50026">
    <property type="entry name" value="EGF_3"/>
    <property type="match status" value="1"/>
</dbReference>
<dbReference type="Pfam" id="PF07699">
    <property type="entry name" value="Ephrin_rec_like"/>
    <property type="match status" value="3"/>
</dbReference>
<feature type="transmembrane region" description="Helical" evidence="2">
    <location>
        <begin position="389"/>
        <end position="415"/>
    </location>
</feature>
<proteinExistence type="predicted"/>
<dbReference type="Gene3D" id="2.10.25.10">
    <property type="entry name" value="Laminin"/>
    <property type="match status" value="1"/>
</dbReference>
<keyword evidence="2" id="KW-1133">Transmembrane helix</keyword>
<keyword evidence="1" id="KW-1015">Disulfide bond</keyword>
<feature type="domain" description="EGF-like" evidence="4">
    <location>
        <begin position="339"/>
        <end position="378"/>
    </location>
</feature>
<dbReference type="AlphaFoldDB" id="A0AAD9KKR7"/>
<dbReference type="GO" id="GO:0005615">
    <property type="term" value="C:extracellular space"/>
    <property type="evidence" value="ECO:0007669"/>
    <property type="project" value="TreeGrafter"/>
</dbReference>
<dbReference type="PANTHER" id="PTHR24046:SF5">
    <property type="entry name" value="EGF-LIKE DOMAIN-CONTAINING PROTEIN"/>
    <property type="match status" value="1"/>
</dbReference>
<gene>
    <name evidence="5" type="ORF">NP493_905g00047</name>
</gene>
<dbReference type="InterPro" id="IPR009030">
    <property type="entry name" value="Growth_fac_rcpt_cys_sf"/>
</dbReference>